<keyword evidence="1" id="KW-0479">Metal-binding</keyword>
<name>A0ABR1CST7_NECAM</name>
<sequence>MSCIPLPLPPIPPQLPEIPKQKGMCEEISYDEIYMPSEMDGNSSGNRTRPQSVEQTEPDTQQATAENDEKEPGEVTDEKSTTHPPKERLSLAPPVSAAVVSDANCRRGQRRVHISTAKQPAQPFNSSKPSCQSSQLSIVDDRSLLMIVEDVMRHVENALSKERDKKTESNTPRQSESSENDKERKEKDKKDRSPGKSSKRRKATRSSPTYSDSGSSRSSKSRSRSPRRSRRKRRRSPSKKRARSSSSSSRGTYDDFDFVLPEDECPFACRQCHRGFYTIKELAEHEVRAHDMKIPCAHCDKNAVSITKLAAHMLFRHPSMEVVCYYCDQKFGGPADRLDKPAWDDFRGHVYKEILKKKMYEHSSRASGASSDAVALRGVGRCPHGAAVKCKNFPNCPGAKCIYSHGQCRYDITCNKSTCPFDHTNRPRVCMACLNDMKNDRHRRRY</sequence>
<evidence type="ECO:0000313" key="5">
    <source>
        <dbReference type="Proteomes" id="UP001303046"/>
    </source>
</evidence>
<protein>
    <recommendedName>
        <fullName evidence="3">C2H2-type domain-containing protein</fullName>
    </recommendedName>
</protein>
<organism evidence="4 5">
    <name type="scientific">Necator americanus</name>
    <name type="common">Human hookworm</name>
    <dbReference type="NCBI Taxonomy" id="51031"/>
    <lineage>
        <taxon>Eukaryota</taxon>
        <taxon>Metazoa</taxon>
        <taxon>Ecdysozoa</taxon>
        <taxon>Nematoda</taxon>
        <taxon>Chromadorea</taxon>
        <taxon>Rhabditida</taxon>
        <taxon>Rhabditina</taxon>
        <taxon>Rhabditomorpha</taxon>
        <taxon>Strongyloidea</taxon>
        <taxon>Ancylostomatidae</taxon>
        <taxon>Bunostominae</taxon>
        <taxon>Necator</taxon>
    </lineage>
</organism>
<feature type="compositionally biased region" description="Basic residues" evidence="2">
    <location>
        <begin position="219"/>
        <end position="243"/>
    </location>
</feature>
<evidence type="ECO:0000256" key="1">
    <source>
        <dbReference type="PROSITE-ProRule" id="PRU00042"/>
    </source>
</evidence>
<evidence type="ECO:0000256" key="2">
    <source>
        <dbReference type="SAM" id="MobiDB-lite"/>
    </source>
</evidence>
<feature type="compositionally biased region" description="Basic and acidic residues" evidence="2">
    <location>
        <begin position="179"/>
        <end position="194"/>
    </location>
</feature>
<feature type="domain" description="C2H2-type" evidence="3">
    <location>
        <begin position="267"/>
        <end position="295"/>
    </location>
</feature>
<keyword evidence="1" id="KW-0862">Zinc</keyword>
<dbReference type="Gene3D" id="4.10.1000.40">
    <property type="match status" value="1"/>
</dbReference>
<dbReference type="SMART" id="SM00355">
    <property type="entry name" value="ZnF_C2H2"/>
    <property type="match status" value="2"/>
</dbReference>
<dbReference type="Gene3D" id="3.30.160.60">
    <property type="entry name" value="Classic Zinc Finger"/>
    <property type="match status" value="1"/>
</dbReference>
<evidence type="ECO:0000313" key="4">
    <source>
        <dbReference type="EMBL" id="KAK6740520.1"/>
    </source>
</evidence>
<feature type="compositionally biased region" description="Low complexity" evidence="2">
    <location>
        <begin position="90"/>
        <end position="101"/>
    </location>
</feature>
<keyword evidence="1" id="KW-0863">Zinc-finger</keyword>
<feature type="compositionally biased region" description="Low complexity" evidence="2">
    <location>
        <begin position="205"/>
        <end position="218"/>
    </location>
</feature>
<feature type="compositionally biased region" description="Basic and acidic residues" evidence="2">
    <location>
        <begin position="158"/>
        <end position="168"/>
    </location>
</feature>
<feature type="compositionally biased region" description="Polar residues" evidence="2">
    <location>
        <begin position="116"/>
        <end position="125"/>
    </location>
</feature>
<dbReference type="EMBL" id="JAVFWL010000003">
    <property type="protein sequence ID" value="KAK6740520.1"/>
    <property type="molecule type" value="Genomic_DNA"/>
</dbReference>
<dbReference type="Proteomes" id="UP001303046">
    <property type="component" value="Unassembled WGS sequence"/>
</dbReference>
<dbReference type="InterPro" id="IPR013087">
    <property type="entry name" value="Znf_C2H2_type"/>
</dbReference>
<comment type="caution">
    <text evidence="4">The sequence shown here is derived from an EMBL/GenBank/DDBJ whole genome shotgun (WGS) entry which is preliminary data.</text>
</comment>
<feature type="region of interest" description="Disordered" evidence="2">
    <location>
        <begin position="158"/>
        <end position="253"/>
    </location>
</feature>
<evidence type="ECO:0000259" key="3">
    <source>
        <dbReference type="PROSITE" id="PS50157"/>
    </source>
</evidence>
<accession>A0ABR1CST7</accession>
<feature type="compositionally biased region" description="Basic and acidic residues" evidence="2">
    <location>
        <begin position="70"/>
        <end position="89"/>
    </location>
</feature>
<proteinExistence type="predicted"/>
<feature type="compositionally biased region" description="Pro residues" evidence="2">
    <location>
        <begin position="1"/>
        <end position="16"/>
    </location>
</feature>
<dbReference type="PROSITE" id="PS00028">
    <property type="entry name" value="ZINC_FINGER_C2H2_1"/>
    <property type="match status" value="1"/>
</dbReference>
<feature type="region of interest" description="Disordered" evidence="2">
    <location>
        <begin position="1"/>
        <end position="136"/>
    </location>
</feature>
<feature type="compositionally biased region" description="Low complexity" evidence="2">
    <location>
        <begin position="126"/>
        <end position="136"/>
    </location>
</feature>
<dbReference type="PROSITE" id="PS50157">
    <property type="entry name" value="ZINC_FINGER_C2H2_2"/>
    <property type="match status" value="1"/>
</dbReference>
<gene>
    <name evidence="4" type="primary">Necator_chrIII.g9544</name>
    <name evidence="4" type="ORF">RB195_008779</name>
</gene>
<keyword evidence="5" id="KW-1185">Reference proteome</keyword>
<feature type="compositionally biased region" description="Polar residues" evidence="2">
    <location>
        <begin position="40"/>
        <end position="65"/>
    </location>
</feature>
<reference evidence="4 5" key="1">
    <citation type="submission" date="2023-08" db="EMBL/GenBank/DDBJ databases">
        <title>A Necator americanus chromosomal reference genome.</title>
        <authorList>
            <person name="Ilik V."/>
            <person name="Petrzelkova K.J."/>
            <person name="Pardy F."/>
            <person name="Fuh T."/>
            <person name="Niatou-Singa F.S."/>
            <person name="Gouil Q."/>
            <person name="Baker L."/>
            <person name="Ritchie M.E."/>
            <person name="Jex A.R."/>
            <person name="Gazzola D."/>
            <person name="Li H."/>
            <person name="Toshio Fujiwara R."/>
            <person name="Zhan B."/>
            <person name="Aroian R.V."/>
            <person name="Pafco B."/>
            <person name="Schwarz E.M."/>
        </authorList>
    </citation>
    <scope>NUCLEOTIDE SEQUENCE [LARGE SCALE GENOMIC DNA]</scope>
    <source>
        <strain evidence="4 5">Aroian</strain>
        <tissue evidence="4">Whole animal</tissue>
    </source>
</reference>